<dbReference type="Proteomes" id="UP001153069">
    <property type="component" value="Unassembled WGS sequence"/>
</dbReference>
<dbReference type="OrthoDB" id="78128at2759"/>
<sequence>MSGGSAIGRLLRLSRTVSLPSVKQGTTLSFRSRIPTALTIQSAWRDDGAVTLLHSLPTGSSKKVPLVNLAVDQADDQVTSLGRTASHVSISLHQPQQDENYLPSALDGSLLDAIDLKVHDKSNPLEMKDKDGVVSQVWVEEEGNERASIVELTLDVPEKVNLVCELEHGGSIDVTNKIEGDVKLKTVGGNVRVKKLRGHSIQLETTSHDAYIHASDLLEAQKLSINLSGGGRFRSKRIHGETVDIQVVATQQQSLSTAQPPNNLLHVFEQLDDDDEGSLVDISSMYVSGTGGAHVTLQGPLQPTKRAVRIKSHHGPVLVQSSGVHRPCDEHQPLVELGSVNGSCEVAIQDVAPSSNNNEDPDDWVACRVHYDSISPESVSLITTQLGNVGLTFDRKMEADLRLLSSKDATTLADMATRLADEEDPELTVAGNKSSDGDPTRISITLVLTKSHSHVVSSADQQHQLEYVEGWVENKSHEPDSRFEMKTRSPKDWVRSGWMERQSSAPKLFGPTEEEEDGVTTSDDKTTMGGARPLIVAATVGQISVETLSWLGAIARRYGLDEKGRDLGRQATRRGRVVLPADE</sequence>
<accession>A0A9N8H9G1</accession>
<dbReference type="Gene3D" id="2.160.20.120">
    <property type="match status" value="1"/>
</dbReference>
<reference evidence="2" key="1">
    <citation type="submission" date="2020-06" db="EMBL/GenBank/DDBJ databases">
        <authorList>
            <consortium name="Plant Systems Biology data submission"/>
        </authorList>
    </citation>
    <scope>NUCLEOTIDE SEQUENCE</scope>
    <source>
        <strain evidence="2">D6</strain>
    </source>
</reference>
<proteinExistence type="predicted"/>
<keyword evidence="3" id="KW-1185">Reference proteome</keyword>
<name>A0A9N8H9G1_9STRA</name>
<dbReference type="EMBL" id="CAICTM010000252">
    <property type="protein sequence ID" value="CAB9506081.1"/>
    <property type="molecule type" value="Genomic_DNA"/>
</dbReference>
<dbReference type="AlphaFoldDB" id="A0A9N8H9G1"/>
<organism evidence="2 3">
    <name type="scientific">Seminavis robusta</name>
    <dbReference type="NCBI Taxonomy" id="568900"/>
    <lineage>
        <taxon>Eukaryota</taxon>
        <taxon>Sar</taxon>
        <taxon>Stramenopiles</taxon>
        <taxon>Ochrophyta</taxon>
        <taxon>Bacillariophyta</taxon>
        <taxon>Bacillariophyceae</taxon>
        <taxon>Bacillariophycidae</taxon>
        <taxon>Naviculales</taxon>
        <taxon>Naviculaceae</taxon>
        <taxon>Seminavis</taxon>
    </lineage>
</organism>
<protein>
    <recommendedName>
        <fullName evidence="4">Adhesin domain-containing protein</fullName>
    </recommendedName>
</protein>
<evidence type="ECO:0000256" key="1">
    <source>
        <dbReference type="SAM" id="MobiDB-lite"/>
    </source>
</evidence>
<feature type="region of interest" description="Disordered" evidence="1">
    <location>
        <begin position="500"/>
        <end position="527"/>
    </location>
</feature>
<evidence type="ECO:0000313" key="2">
    <source>
        <dbReference type="EMBL" id="CAB9506081.1"/>
    </source>
</evidence>
<gene>
    <name evidence="2" type="ORF">SEMRO_253_G099890.1</name>
</gene>
<comment type="caution">
    <text evidence="2">The sequence shown here is derived from an EMBL/GenBank/DDBJ whole genome shotgun (WGS) entry which is preliminary data.</text>
</comment>
<evidence type="ECO:0000313" key="3">
    <source>
        <dbReference type="Proteomes" id="UP001153069"/>
    </source>
</evidence>
<evidence type="ECO:0008006" key="4">
    <source>
        <dbReference type="Google" id="ProtNLM"/>
    </source>
</evidence>